<feature type="transmembrane region" description="Helical" evidence="14">
    <location>
        <begin position="873"/>
        <end position="895"/>
    </location>
</feature>
<evidence type="ECO:0000256" key="11">
    <source>
        <dbReference type="ARBA" id="ARBA00023136"/>
    </source>
</evidence>
<dbReference type="InterPro" id="IPR001757">
    <property type="entry name" value="P_typ_ATPase"/>
</dbReference>
<dbReference type="GO" id="GO:0005886">
    <property type="term" value="C:plasma membrane"/>
    <property type="evidence" value="ECO:0007669"/>
    <property type="project" value="UniProtKB-SubCell"/>
</dbReference>
<feature type="transmembrane region" description="Helical" evidence="14">
    <location>
        <begin position="64"/>
        <end position="81"/>
    </location>
</feature>
<comment type="similarity">
    <text evidence="2">Belongs to the cation transport ATPase (P-type) (TC 3.A.3) family. Type IIA subfamily.</text>
</comment>
<dbReference type="GO" id="GO:0016887">
    <property type="term" value="F:ATP hydrolysis activity"/>
    <property type="evidence" value="ECO:0007669"/>
    <property type="project" value="InterPro"/>
</dbReference>
<protein>
    <submittedName>
        <fullName evidence="16">P-type HAD superfamily ATPase</fullName>
    </submittedName>
</protein>
<proteinExistence type="inferred from homology"/>
<keyword evidence="7" id="KW-0067">ATP-binding</keyword>
<dbReference type="InterPro" id="IPR006068">
    <property type="entry name" value="ATPase_P-typ_cation-transptr_C"/>
</dbReference>
<dbReference type="PANTHER" id="PTHR43294">
    <property type="entry name" value="SODIUM/POTASSIUM-TRANSPORTING ATPASE SUBUNIT ALPHA"/>
    <property type="match status" value="1"/>
</dbReference>
<evidence type="ECO:0000256" key="8">
    <source>
        <dbReference type="ARBA" id="ARBA00022842"/>
    </source>
</evidence>
<dbReference type="PROSITE" id="PS00154">
    <property type="entry name" value="ATPASE_E1_E2"/>
    <property type="match status" value="1"/>
</dbReference>
<feature type="transmembrane region" description="Helical" evidence="14">
    <location>
        <begin position="282"/>
        <end position="311"/>
    </location>
</feature>
<dbReference type="SMART" id="SM00831">
    <property type="entry name" value="Cation_ATPase_N"/>
    <property type="match status" value="1"/>
</dbReference>
<dbReference type="GO" id="GO:0005524">
    <property type="term" value="F:ATP binding"/>
    <property type="evidence" value="ECO:0007669"/>
    <property type="project" value="UniProtKB-KW"/>
</dbReference>
<dbReference type="InterPro" id="IPR023298">
    <property type="entry name" value="ATPase_P-typ_TM_dom_sf"/>
</dbReference>
<comment type="caution">
    <text evidence="16">The sequence shown here is derived from an EMBL/GenBank/DDBJ whole genome shotgun (WGS) entry which is preliminary data.</text>
</comment>
<keyword evidence="11 14" id="KW-0472">Membrane</keyword>
<feature type="transmembrane region" description="Helical" evidence="14">
    <location>
        <begin position="87"/>
        <end position="107"/>
    </location>
</feature>
<dbReference type="InterPro" id="IPR004014">
    <property type="entry name" value="ATPase_P-typ_cation-transptr_N"/>
</dbReference>
<evidence type="ECO:0000256" key="13">
    <source>
        <dbReference type="SAM" id="MobiDB-lite"/>
    </source>
</evidence>
<feature type="transmembrane region" description="Helical" evidence="14">
    <location>
        <begin position="907"/>
        <end position="925"/>
    </location>
</feature>
<dbReference type="InterPro" id="IPR023299">
    <property type="entry name" value="ATPase_P-typ_cyto_dom_N"/>
</dbReference>
<dbReference type="SFLD" id="SFLDF00027">
    <property type="entry name" value="p-type_atpase"/>
    <property type="match status" value="1"/>
</dbReference>
<comment type="catalytic activity">
    <reaction evidence="12">
        <text>ATP + H2O = ADP + phosphate + H(+)</text>
        <dbReference type="Rhea" id="RHEA:13065"/>
        <dbReference type="ChEBI" id="CHEBI:15377"/>
        <dbReference type="ChEBI" id="CHEBI:15378"/>
        <dbReference type="ChEBI" id="CHEBI:30616"/>
        <dbReference type="ChEBI" id="CHEBI:43474"/>
        <dbReference type="ChEBI" id="CHEBI:456216"/>
    </reaction>
</comment>
<evidence type="ECO:0000256" key="10">
    <source>
        <dbReference type="ARBA" id="ARBA00022989"/>
    </source>
</evidence>
<dbReference type="NCBIfam" id="TIGR01494">
    <property type="entry name" value="ATPase_P-type"/>
    <property type="match status" value="2"/>
</dbReference>
<dbReference type="Pfam" id="PF00689">
    <property type="entry name" value="Cation_ATPase_C"/>
    <property type="match status" value="1"/>
</dbReference>
<dbReference type="Proteomes" id="UP000006447">
    <property type="component" value="Unassembled WGS sequence"/>
</dbReference>
<feature type="domain" description="Cation-transporting P-type ATPase N-terminal" evidence="15">
    <location>
        <begin position="6"/>
        <end position="80"/>
    </location>
</feature>
<dbReference type="InterPro" id="IPR044492">
    <property type="entry name" value="P_typ_ATPase_HD_dom"/>
</dbReference>
<feature type="region of interest" description="Disordered" evidence="13">
    <location>
        <begin position="940"/>
        <end position="965"/>
    </location>
</feature>
<keyword evidence="3" id="KW-1003">Cell membrane</keyword>
<keyword evidence="8" id="KW-0460">Magnesium</keyword>
<dbReference type="Gene3D" id="3.40.50.1000">
    <property type="entry name" value="HAD superfamily/HAD-like"/>
    <property type="match status" value="1"/>
</dbReference>
<dbReference type="SFLD" id="SFLDG00002">
    <property type="entry name" value="C1.7:_P-type_atpase_like"/>
    <property type="match status" value="1"/>
</dbReference>
<dbReference type="PANTHER" id="PTHR43294:SF21">
    <property type="entry name" value="CATION TRANSPORTING ATPASE"/>
    <property type="match status" value="1"/>
</dbReference>
<evidence type="ECO:0000256" key="4">
    <source>
        <dbReference type="ARBA" id="ARBA00022553"/>
    </source>
</evidence>
<keyword evidence="10 14" id="KW-1133">Transmembrane helix</keyword>
<keyword evidence="4" id="KW-0597">Phosphoprotein</keyword>
<dbReference type="FunFam" id="3.40.50.1000:FF:000001">
    <property type="entry name" value="Phospholipid-transporting ATPase IC"/>
    <property type="match status" value="1"/>
</dbReference>
<feature type="transmembrane region" description="Helical" evidence="14">
    <location>
        <begin position="720"/>
        <end position="745"/>
    </location>
</feature>
<dbReference type="InterPro" id="IPR050510">
    <property type="entry name" value="Cation_transp_ATPase_P-type"/>
</dbReference>
<dbReference type="PRINTS" id="PR00119">
    <property type="entry name" value="CATATPASE"/>
</dbReference>
<evidence type="ECO:0000256" key="6">
    <source>
        <dbReference type="ARBA" id="ARBA00022741"/>
    </source>
</evidence>
<evidence type="ECO:0000256" key="3">
    <source>
        <dbReference type="ARBA" id="ARBA00022475"/>
    </source>
</evidence>
<dbReference type="Gene3D" id="3.40.1110.10">
    <property type="entry name" value="Calcium-transporting ATPase, cytoplasmic domain N"/>
    <property type="match status" value="1"/>
</dbReference>
<dbReference type="Pfam" id="PF00122">
    <property type="entry name" value="E1-E2_ATPase"/>
    <property type="match status" value="1"/>
</dbReference>
<dbReference type="SFLD" id="SFLDS00003">
    <property type="entry name" value="Haloacid_Dehalogenase"/>
    <property type="match status" value="1"/>
</dbReference>
<dbReference type="InterPro" id="IPR036412">
    <property type="entry name" value="HAD-like_sf"/>
</dbReference>
<sequence length="965" mass="102316">MVMDSDASLMDASGVVESMRTDPDRGLTAVEASRRLSAVGPNEIETERPVPAWRRFVEQFRDPLIYLLFAAIAISLAVWVVDGASEWPIDALVIAAIIVVNALLGYVQQARAEHAVEALARMSAATATVVRDGVRLRVPARELVPGDVLALGEGDTVAADARLLSAATLEVSEASLTGESESVLKDARTLPGPAALGDQFDMVFNGTAVTQGVGRAVVTATAMATELGRIAGLLHGTEEGPTPLQVEIGRVSRMLGIAVMVIAGVVIATIFLVFGVHGVDDVITALLLGVSLAVAAVPEGLPAILSVVLALGVQRMATRHAIVKKLSSVETLGSASVICSDKTGTLTKGEMTVGRVVTPVGEVTVTGAGYRPEGQILHDGAPLAEGTGLWRQTACVLGGGSLANDATLREQDGHWIVQGDPTEAAFLVAEVKLGVRDRRTGRFRRVGEIPFTAERKMMTSLASDTQRAGKITVVTKGAPDVLLDHCAQVQVGDGLEPLDDVWTARILGDVERLSGEAFRTLAVAYRRLEVTVPPPLDESLERNLVYAGIAGIIDPPRKEAAVAIAQAHRAGVRVIMITGDHPRTAARIAHDLGLARREPAVVSGMELGRLDDQQLRETVRHCVVYARVTPADKLRIVDALQADHKVDTDHRVDRAVVAMTGDGVNDAPALKLADIGIAMGRTGTEVTKEAAKMILADDNFATIVQAIREGRGIFSNIKKFLRYLLSSNMGEVLTVFLGVVLASGIGLTSPGGGAIVLPLLATQILWINLLTDGAPALALGVDPETEDVMNRPPRSMRDRVIDNRMWGNVIVIGLATAAATLLTLDLYLPGGLLAGTQSLDNARTAGFTVLVFAQLFNTFNARSETGTAFRRVFANRWLWGAIALSTLLQVAVVQAPFLGAAFTTEPLAPTQWLVCVAMASTVLWVSEIRKLIIRLVDSRKGRSPPAGRQSAPVSGRTAPRRGPPR</sequence>
<feature type="transmembrane region" description="Helical" evidence="14">
    <location>
        <begin position="254"/>
        <end position="276"/>
    </location>
</feature>
<dbReference type="InterPro" id="IPR008250">
    <property type="entry name" value="ATPase_P-typ_transduc_dom_A_sf"/>
</dbReference>
<evidence type="ECO:0000256" key="5">
    <source>
        <dbReference type="ARBA" id="ARBA00022692"/>
    </source>
</evidence>
<keyword evidence="6" id="KW-0547">Nucleotide-binding</keyword>
<dbReference type="InterPro" id="IPR018303">
    <property type="entry name" value="ATPase_P-typ_P_site"/>
</dbReference>
<dbReference type="InterPro" id="IPR059000">
    <property type="entry name" value="ATPase_P-type_domA"/>
</dbReference>
<keyword evidence="5 14" id="KW-0812">Transmembrane</keyword>
<dbReference type="EMBL" id="AJJH01000023">
    <property type="protein sequence ID" value="EID80884.1"/>
    <property type="molecule type" value="Genomic_DNA"/>
</dbReference>
<evidence type="ECO:0000256" key="12">
    <source>
        <dbReference type="ARBA" id="ARBA00049360"/>
    </source>
</evidence>
<dbReference type="Pfam" id="PF08282">
    <property type="entry name" value="Hydrolase_3"/>
    <property type="match status" value="1"/>
</dbReference>
<name>I0WWW8_RHOOP</name>
<dbReference type="SUPFAM" id="SSF81660">
    <property type="entry name" value="Metal cation-transporting ATPase, ATP-binding domain N"/>
    <property type="match status" value="1"/>
</dbReference>
<dbReference type="SUPFAM" id="SSF56784">
    <property type="entry name" value="HAD-like"/>
    <property type="match status" value="1"/>
</dbReference>
<dbReference type="SUPFAM" id="SSF81653">
    <property type="entry name" value="Calcium ATPase, transduction domain A"/>
    <property type="match status" value="1"/>
</dbReference>
<dbReference type="PRINTS" id="PR00121">
    <property type="entry name" value="NAKATPASE"/>
</dbReference>
<evidence type="ECO:0000256" key="7">
    <source>
        <dbReference type="ARBA" id="ARBA00022840"/>
    </source>
</evidence>
<dbReference type="SUPFAM" id="SSF81665">
    <property type="entry name" value="Calcium ATPase, transmembrane domain M"/>
    <property type="match status" value="1"/>
</dbReference>
<feature type="transmembrane region" description="Helical" evidence="14">
    <location>
        <begin position="805"/>
        <end position="824"/>
    </location>
</feature>
<evidence type="ECO:0000256" key="9">
    <source>
        <dbReference type="ARBA" id="ARBA00022967"/>
    </source>
</evidence>
<dbReference type="Gene3D" id="1.20.1110.10">
    <property type="entry name" value="Calcium-transporting ATPase, transmembrane domain"/>
    <property type="match status" value="1"/>
</dbReference>
<evidence type="ECO:0000259" key="15">
    <source>
        <dbReference type="SMART" id="SM00831"/>
    </source>
</evidence>
<reference evidence="16 17" key="1">
    <citation type="journal article" date="2012" name="J. Bacteriol.">
        <title>Draft genome sequence of the nitrophenol-degrading actinomycete Rhodococcus imtechensis RKJ300.</title>
        <authorList>
            <person name="Vikram S."/>
            <person name="Kumar S."/>
            <person name="Subramanian S."/>
            <person name="Raghava G.P."/>
        </authorList>
    </citation>
    <scope>NUCLEOTIDE SEQUENCE [LARGE SCALE GENOMIC DNA]</scope>
    <source>
        <strain evidence="16 17">RKJ300</strain>
    </source>
</reference>
<accession>I0WWW8</accession>
<gene>
    <name evidence="16" type="ORF">W59_05933</name>
</gene>
<evidence type="ECO:0000256" key="2">
    <source>
        <dbReference type="ARBA" id="ARBA00005675"/>
    </source>
</evidence>
<dbReference type="PATRIC" id="fig|1165867.3.peg.1217"/>
<evidence type="ECO:0000256" key="1">
    <source>
        <dbReference type="ARBA" id="ARBA00004651"/>
    </source>
</evidence>
<dbReference type="InterPro" id="IPR023214">
    <property type="entry name" value="HAD_sf"/>
</dbReference>
<organism evidence="16 17">
    <name type="scientific">Rhodococcus opacus RKJ300 = JCM 13270</name>
    <dbReference type="NCBI Taxonomy" id="1165867"/>
    <lineage>
        <taxon>Bacteria</taxon>
        <taxon>Bacillati</taxon>
        <taxon>Actinomycetota</taxon>
        <taxon>Actinomycetes</taxon>
        <taxon>Mycobacteriales</taxon>
        <taxon>Nocardiaceae</taxon>
        <taxon>Rhodococcus</taxon>
    </lineage>
</organism>
<evidence type="ECO:0000256" key="14">
    <source>
        <dbReference type="SAM" id="Phobius"/>
    </source>
</evidence>
<comment type="subcellular location">
    <subcellularLocation>
        <location evidence="1">Cell membrane</location>
        <topology evidence="1">Multi-pass membrane protein</topology>
    </subcellularLocation>
</comment>
<dbReference type="Gene3D" id="2.70.150.10">
    <property type="entry name" value="Calcium-transporting ATPase, cytoplasmic transduction domain A"/>
    <property type="match status" value="1"/>
</dbReference>
<feature type="transmembrane region" description="Helical" evidence="14">
    <location>
        <begin position="751"/>
        <end position="770"/>
    </location>
</feature>
<keyword evidence="9" id="KW-1278">Translocase</keyword>
<feature type="transmembrane region" description="Helical" evidence="14">
    <location>
        <begin position="844"/>
        <end position="861"/>
    </location>
</feature>
<dbReference type="Pfam" id="PF13246">
    <property type="entry name" value="Cation_ATPase"/>
    <property type="match status" value="1"/>
</dbReference>
<dbReference type="Pfam" id="PF00690">
    <property type="entry name" value="Cation_ATPase_N"/>
    <property type="match status" value="1"/>
</dbReference>
<evidence type="ECO:0000313" key="16">
    <source>
        <dbReference type="EMBL" id="EID80884.1"/>
    </source>
</evidence>
<evidence type="ECO:0000313" key="17">
    <source>
        <dbReference type="Proteomes" id="UP000006447"/>
    </source>
</evidence>
<dbReference type="FunFam" id="2.70.150.10:FF:000160">
    <property type="entry name" value="Sarcoplasmic/endoplasmic reticulum calcium ATPase 1"/>
    <property type="match status" value="1"/>
</dbReference>
<dbReference type="AlphaFoldDB" id="I0WWW8"/>